<dbReference type="CDD" id="cd07765">
    <property type="entry name" value="KRAB_A-box"/>
    <property type="match status" value="1"/>
</dbReference>
<feature type="compositionally biased region" description="Polar residues" evidence="1">
    <location>
        <begin position="370"/>
        <end position="387"/>
    </location>
</feature>
<feature type="compositionally biased region" description="Polar residues" evidence="1">
    <location>
        <begin position="288"/>
        <end position="301"/>
    </location>
</feature>
<organism evidence="3 4">
    <name type="scientific">Aquarana catesbeiana</name>
    <name type="common">American bullfrog</name>
    <name type="synonym">Rana catesbeiana</name>
    <dbReference type="NCBI Taxonomy" id="8400"/>
    <lineage>
        <taxon>Eukaryota</taxon>
        <taxon>Metazoa</taxon>
        <taxon>Chordata</taxon>
        <taxon>Craniata</taxon>
        <taxon>Vertebrata</taxon>
        <taxon>Euteleostomi</taxon>
        <taxon>Amphibia</taxon>
        <taxon>Batrachia</taxon>
        <taxon>Anura</taxon>
        <taxon>Neobatrachia</taxon>
        <taxon>Ranoidea</taxon>
        <taxon>Ranidae</taxon>
        <taxon>Aquarana</taxon>
    </lineage>
</organism>
<dbReference type="EMBL" id="KZ021189">
    <property type="protein sequence ID" value="PIO13799.1"/>
    <property type="molecule type" value="Genomic_DNA"/>
</dbReference>
<dbReference type="Pfam" id="PF01352">
    <property type="entry name" value="KRAB"/>
    <property type="match status" value="1"/>
</dbReference>
<sequence length="465" mass="53372">MDHKRMEEDQDHCMKKILDLTMEIIYLLTGEGCDIAKKTCVERLAYNYQHGLSPSNIPPPYFWKPDVKYKQKILKVTRKIIELLTGEVPIRCQDVSVYFSMEEWEYLEGHKDLYKDIMMDNQLPLTSPDGSSNGNPPERCPRSLYSRDSTQEHHYYAHNYEGQDVMDLKVEVKAEERSDQSMEKGEMMVPIKEKESFHARMENQPLLTSPDGSNNGNPPERCPCPLYSTQDDHNYARCNQGDDPIDIKVEVKAEEEETYVRGDLSMEEGVTMMAIKDEESFHVMKENQQPLTSPDGSSNGNPPERCPSPLYSRDSTQEGHTIPHHHQGKDLMDIKVEVKAEEKETYVMGDQSIEEGGMMMPIKEKESFHSMENQPPLTSPDGSSNGNPPEICPPPLYSRDSTQEDHIYAHHHQHEELANVKVEVKEEEAEMYVRDYHQRAEEVGVKETVKEKESSLDVSPGKYLS</sequence>
<feature type="region of interest" description="Disordered" evidence="1">
    <location>
        <begin position="368"/>
        <end position="414"/>
    </location>
</feature>
<evidence type="ECO:0000256" key="1">
    <source>
        <dbReference type="SAM" id="MobiDB-lite"/>
    </source>
</evidence>
<reference evidence="4" key="1">
    <citation type="journal article" date="2017" name="Nat. Commun.">
        <title>The North American bullfrog draft genome provides insight into hormonal regulation of long noncoding RNA.</title>
        <authorList>
            <person name="Hammond S.A."/>
            <person name="Warren R.L."/>
            <person name="Vandervalk B.P."/>
            <person name="Kucuk E."/>
            <person name="Khan H."/>
            <person name="Gibb E.A."/>
            <person name="Pandoh P."/>
            <person name="Kirk H."/>
            <person name="Zhao Y."/>
            <person name="Jones M."/>
            <person name="Mungall A.J."/>
            <person name="Coope R."/>
            <person name="Pleasance S."/>
            <person name="Moore R.A."/>
            <person name="Holt R.A."/>
            <person name="Round J.M."/>
            <person name="Ohora S."/>
            <person name="Walle B.V."/>
            <person name="Veldhoen N."/>
            <person name="Helbing C.C."/>
            <person name="Birol I."/>
        </authorList>
    </citation>
    <scope>NUCLEOTIDE SEQUENCE [LARGE SCALE GENOMIC DNA]</scope>
</reference>
<feature type="compositionally biased region" description="Basic and acidic residues" evidence="1">
    <location>
        <begin position="401"/>
        <end position="414"/>
    </location>
</feature>
<protein>
    <recommendedName>
        <fullName evidence="2">KRAB domain-containing protein</fullName>
    </recommendedName>
</protein>
<accession>A0A2G9QDU5</accession>
<feature type="compositionally biased region" description="Polar residues" evidence="1">
    <location>
        <begin position="123"/>
        <end position="135"/>
    </location>
</feature>
<dbReference type="AlphaFoldDB" id="A0A2G9QDU5"/>
<evidence type="ECO:0000259" key="2">
    <source>
        <dbReference type="Pfam" id="PF01352"/>
    </source>
</evidence>
<dbReference type="GO" id="GO:0006355">
    <property type="term" value="P:regulation of DNA-templated transcription"/>
    <property type="evidence" value="ECO:0007669"/>
    <property type="project" value="InterPro"/>
</dbReference>
<dbReference type="SUPFAM" id="SSF109640">
    <property type="entry name" value="KRAB domain (Kruppel-associated box)"/>
    <property type="match status" value="1"/>
</dbReference>
<name>A0A2G9QDU5_AQUCT</name>
<feature type="region of interest" description="Disordered" evidence="1">
    <location>
        <begin position="122"/>
        <end position="144"/>
    </location>
</feature>
<proteinExistence type="predicted"/>
<dbReference type="InterPro" id="IPR036051">
    <property type="entry name" value="KRAB_dom_sf"/>
</dbReference>
<dbReference type="OrthoDB" id="6077919at2759"/>
<keyword evidence="4" id="KW-1185">Reference proteome</keyword>
<gene>
    <name evidence="3" type="ORF">AB205_0178590</name>
</gene>
<dbReference type="Proteomes" id="UP000228934">
    <property type="component" value="Unassembled WGS sequence"/>
</dbReference>
<dbReference type="InterPro" id="IPR001909">
    <property type="entry name" value="KRAB"/>
</dbReference>
<evidence type="ECO:0000313" key="3">
    <source>
        <dbReference type="EMBL" id="PIO13799.1"/>
    </source>
</evidence>
<feature type="domain" description="KRAB" evidence="2">
    <location>
        <begin position="92"/>
        <end position="121"/>
    </location>
</feature>
<feature type="region of interest" description="Disordered" evidence="1">
    <location>
        <begin position="288"/>
        <end position="331"/>
    </location>
</feature>
<evidence type="ECO:0000313" key="4">
    <source>
        <dbReference type="Proteomes" id="UP000228934"/>
    </source>
</evidence>
<dbReference type="Gene3D" id="6.10.140.140">
    <property type="match status" value="1"/>
</dbReference>